<accession>A0A914ZEQ3</accession>
<dbReference type="Gene3D" id="1.20.120.230">
    <property type="entry name" value="Alpha-catenin/vinculin-like"/>
    <property type="match status" value="1"/>
</dbReference>
<keyword evidence="3" id="KW-1185">Reference proteome</keyword>
<evidence type="ECO:0000256" key="2">
    <source>
        <dbReference type="ARBA" id="ARBA00022490"/>
    </source>
</evidence>
<evidence type="ECO:0000256" key="1">
    <source>
        <dbReference type="ARBA" id="ARBA00004496"/>
    </source>
</evidence>
<sequence>MHQQHHDDILPFGEDDIKTKTIEKIIRPMVLLVTSLDGEYWRNRARTKDAPALFHRCKLECGRLITIGNNAIEKLSEVITDKSRETIRASLRSVQFTASDFLKTAEDFMQDPSNREKRHVLKKD</sequence>
<evidence type="ECO:0000313" key="3">
    <source>
        <dbReference type="Proteomes" id="UP000887577"/>
    </source>
</evidence>
<dbReference type="GO" id="GO:0051015">
    <property type="term" value="F:actin filament binding"/>
    <property type="evidence" value="ECO:0007669"/>
    <property type="project" value="InterPro"/>
</dbReference>
<dbReference type="AlphaFoldDB" id="A0A914ZEQ3"/>
<organism evidence="3 4">
    <name type="scientific">Panagrolaimus superbus</name>
    <dbReference type="NCBI Taxonomy" id="310955"/>
    <lineage>
        <taxon>Eukaryota</taxon>
        <taxon>Metazoa</taxon>
        <taxon>Ecdysozoa</taxon>
        <taxon>Nematoda</taxon>
        <taxon>Chromadorea</taxon>
        <taxon>Rhabditida</taxon>
        <taxon>Tylenchina</taxon>
        <taxon>Panagrolaimomorpha</taxon>
        <taxon>Panagrolaimoidea</taxon>
        <taxon>Panagrolaimidae</taxon>
        <taxon>Panagrolaimus</taxon>
    </lineage>
</organism>
<dbReference type="GO" id="GO:0007155">
    <property type="term" value="P:cell adhesion"/>
    <property type="evidence" value="ECO:0007669"/>
    <property type="project" value="InterPro"/>
</dbReference>
<dbReference type="GO" id="GO:0005737">
    <property type="term" value="C:cytoplasm"/>
    <property type="evidence" value="ECO:0007669"/>
    <property type="project" value="UniProtKB-SubCell"/>
</dbReference>
<keyword evidence="2" id="KW-0963">Cytoplasm</keyword>
<comment type="subcellular location">
    <subcellularLocation>
        <location evidence="1">Cytoplasm</location>
    </subcellularLocation>
</comment>
<protein>
    <submittedName>
        <fullName evidence="4">Uncharacterized protein</fullName>
    </submittedName>
</protein>
<dbReference type="Proteomes" id="UP000887577">
    <property type="component" value="Unplaced"/>
</dbReference>
<dbReference type="WBParaSite" id="PSU_v2.g8763.t1">
    <property type="protein sequence ID" value="PSU_v2.g8763.t1"/>
    <property type="gene ID" value="PSU_v2.g8763"/>
</dbReference>
<proteinExistence type="predicted"/>
<dbReference type="SUPFAM" id="SSF47220">
    <property type="entry name" value="alpha-catenin/vinculin-like"/>
    <property type="match status" value="1"/>
</dbReference>
<name>A0A914ZEQ3_9BILA</name>
<evidence type="ECO:0000313" key="4">
    <source>
        <dbReference type="WBParaSite" id="PSU_v2.g8763.t1"/>
    </source>
</evidence>
<dbReference type="InterPro" id="IPR036723">
    <property type="entry name" value="Alpha-catenin/vinculin-like_sf"/>
</dbReference>
<reference evidence="4" key="1">
    <citation type="submission" date="2022-11" db="UniProtKB">
        <authorList>
            <consortium name="WormBaseParasite"/>
        </authorList>
    </citation>
    <scope>IDENTIFICATION</scope>
</reference>